<feature type="region of interest" description="Disordered" evidence="1">
    <location>
        <begin position="30"/>
        <end position="56"/>
    </location>
</feature>
<keyword evidence="3" id="KW-1185">Reference proteome</keyword>
<evidence type="ECO:0000256" key="1">
    <source>
        <dbReference type="SAM" id="MobiDB-lite"/>
    </source>
</evidence>
<feature type="compositionally biased region" description="Basic and acidic residues" evidence="1">
    <location>
        <begin position="35"/>
        <end position="56"/>
    </location>
</feature>
<proteinExistence type="predicted"/>
<protein>
    <submittedName>
        <fullName evidence="2">Uncharacterized protein</fullName>
    </submittedName>
</protein>
<dbReference type="EMBL" id="JANPWB010000010">
    <property type="protein sequence ID" value="KAJ1137055.1"/>
    <property type="molecule type" value="Genomic_DNA"/>
</dbReference>
<dbReference type="Proteomes" id="UP001066276">
    <property type="component" value="Chromosome 6"/>
</dbReference>
<sequence>MEGTYQETKRELRGTRLDLWGGVEVRGVEQWQHQTKSDREKKTEAEKTGRGKLREMPENLLWGRKEREVTQVLSACPAVQGSRLVLRYRRGAATGKSRGLGKTTYGSGGWDFGAPKSAIYQGEVYGGCTPRGEAMDHGKEFTRVWSIGAYYHRVL</sequence>
<gene>
    <name evidence="2" type="ORF">NDU88_003468</name>
</gene>
<organism evidence="2 3">
    <name type="scientific">Pleurodeles waltl</name>
    <name type="common">Iberian ribbed newt</name>
    <dbReference type="NCBI Taxonomy" id="8319"/>
    <lineage>
        <taxon>Eukaryota</taxon>
        <taxon>Metazoa</taxon>
        <taxon>Chordata</taxon>
        <taxon>Craniata</taxon>
        <taxon>Vertebrata</taxon>
        <taxon>Euteleostomi</taxon>
        <taxon>Amphibia</taxon>
        <taxon>Batrachia</taxon>
        <taxon>Caudata</taxon>
        <taxon>Salamandroidea</taxon>
        <taxon>Salamandridae</taxon>
        <taxon>Pleurodelinae</taxon>
        <taxon>Pleurodeles</taxon>
    </lineage>
</organism>
<evidence type="ECO:0000313" key="3">
    <source>
        <dbReference type="Proteomes" id="UP001066276"/>
    </source>
</evidence>
<name>A0AAV7QA55_PLEWA</name>
<dbReference type="AlphaFoldDB" id="A0AAV7QA55"/>
<reference evidence="2" key="1">
    <citation type="journal article" date="2022" name="bioRxiv">
        <title>Sequencing and chromosome-scale assembly of the giantPleurodeles waltlgenome.</title>
        <authorList>
            <person name="Brown T."/>
            <person name="Elewa A."/>
            <person name="Iarovenko S."/>
            <person name="Subramanian E."/>
            <person name="Araus A.J."/>
            <person name="Petzold A."/>
            <person name="Susuki M."/>
            <person name="Suzuki K.-i.T."/>
            <person name="Hayashi T."/>
            <person name="Toyoda A."/>
            <person name="Oliveira C."/>
            <person name="Osipova E."/>
            <person name="Leigh N.D."/>
            <person name="Simon A."/>
            <person name="Yun M.H."/>
        </authorList>
    </citation>
    <scope>NUCLEOTIDE SEQUENCE</scope>
    <source>
        <strain evidence="2">20211129_DDA</strain>
        <tissue evidence="2">Liver</tissue>
    </source>
</reference>
<accession>A0AAV7QA55</accession>
<comment type="caution">
    <text evidence="2">The sequence shown here is derived from an EMBL/GenBank/DDBJ whole genome shotgun (WGS) entry which is preliminary data.</text>
</comment>
<evidence type="ECO:0000313" key="2">
    <source>
        <dbReference type="EMBL" id="KAJ1137055.1"/>
    </source>
</evidence>